<dbReference type="PROSITE" id="PS00061">
    <property type="entry name" value="ADH_SHORT"/>
    <property type="match status" value="1"/>
</dbReference>
<dbReference type="SUPFAM" id="SSF51735">
    <property type="entry name" value="NAD(P)-binding Rossmann-fold domains"/>
    <property type="match status" value="1"/>
</dbReference>
<protein>
    <submittedName>
        <fullName evidence="4">Oxidoreductase</fullName>
    </submittedName>
</protein>
<dbReference type="PANTHER" id="PTHR44196">
    <property type="entry name" value="DEHYDROGENASE/REDUCTASE SDR FAMILY MEMBER 7B"/>
    <property type="match status" value="1"/>
</dbReference>
<dbReference type="Gene3D" id="3.40.50.720">
    <property type="entry name" value="NAD(P)-binding Rossmann-like Domain"/>
    <property type="match status" value="1"/>
</dbReference>
<dbReference type="PANTHER" id="PTHR44196:SF1">
    <property type="entry name" value="DEHYDROGENASE_REDUCTASE SDR FAMILY MEMBER 7B"/>
    <property type="match status" value="1"/>
</dbReference>
<keyword evidence="2" id="KW-0560">Oxidoreductase</keyword>
<dbReference type="InterPro" id="IPR020904">
    <property type="entry name" value="Sc_DH/Rdtase_CS"/>
</dbReference>
<sequence>MTAPFVWITGASSGIGFALAEEFVRQGWRVAASARGAQGLAQPPAGTITLPLDVTDEAAVAGTVAAIEADHGPIDLAVLNAGNHRPTPASDLRPADFRDLFAVNVFGVVNGLAALLPLMRARGRGRIAIVASVAGYSGLPGASAYGATKAALINMAEALRVELAGSGVDIRLVSPGFVRTPLTDRNDFPMPFRIEAEDAARRMVRALTRTNAFESHFPRRFTLMLKLLRLLPYRLYFPLVGRMTGQGR</sequence>
<organism evidence="4 5">
    <name type="scientific">Zavarzinia aquatilis</name>
    <dbReference type="NCBI Taxonomy" id="2211142"/>
    <lineage>
        <taxon>Bacteria</taxon>
        <taxon>Pseudomonadati</taxon>
        <taxon>Pseudomonadota</taxon>
        <taxon>Alphaproteobacteria</taxon>
        <taxon>Rhodospirillales</taxon>
        <taxon>Zavarziniaceae</taxon>
        <taxon>Zavarzinia</taxon>
    </lineage>
</organism>
<dbReference type="InterPro" id="IPR036291">
    <property type="entry name" value="NAD(P)-bd_dom_sf"/>
</dbReference>
<evidence type="ECO:0000256" key="3">
    <source>
        <dbReference type="RuleBase" id="RU000363"/>
    </source>
</evidence>
<dbReference type="Proteomes" id="UP000245461">
    <property type="component" value="Unassembled WGS sequence"/>
</dbReference>
<dbReference type="Pfam" id="PF00106">
    <property type="entry name" value="adh_short"/>
    <property type="match status" value="1"/>
</dbReference>
<dbReference type="GO" id="GO:0016491">
    <property type="term" value="F:oxidoreductase activity"/>
    <property type="evidence" value="ECO:0007669"/>
    <property type="project" value="UniProtKB-KW"/>
</dbReference>
<dbReference type="EMBL" id="QGLE01000013">
    <property type="protein sequence ID" value="PWR18560.1"/>
    <property type="molecule type" value="Genomic_DNA"/>
</dbReference>
<dbReference type="GO" id="GO:0016020">
    <property type="term" value="C:membrane"/>
    <property type="evidence" value="ECO:0007669"/>
    <property type="project" value="TreeGrafter"/>
</dbReference>
<evidence type="ECO:0000256" key="2">
    <source>
        <dbReference type="ARBA" id="ARBA00023002"/>
    </source>
</evidence>
<comment type="similarity">
    <text evidence="1 3">Belongs to the short-chain dehydrogenases/reductases (SDR) family.</text>
</comment>
<dbReference type="RefSeq" id="WP_109907606.1">
    <property type="nucleotide sequence ID" value="NZ_QGLE01000013.1"/>
</dbReference>
<dbReference type="OrthoDB" id="335726at2"/>
<comment type="caution">
    <text evidence="4">The sequence shown here is derived from an EMBL/GenBank/DDBJ whole genome shotgun (WGS) entry which is preliminary data.</text>
</comment>
<accession>A0A317DXA5</accession>
<name>A0A317DXA5_9PROT</name>
<evidence type="ECO:0000313" key="4">
    <source>
        <dbReference type="EMBL" id="PWR18560.1"/>
    </source>
</evidence>
<dbReference type="PRINTS" id="PR00081">
    <property type="entry name" value="GDHRDH"/>
</dbReference>
<evidence type="ECO:0000313" key="5">
    <source>
        <dbReference type="Proteomes" id="UP000245461"/>
    </source>
</evidence>
<proteinExistence type="inferred from homology"/>
<keyword evidence="5" id="KW-1185">Reference proteome</keyword>
<dbReference type="InterPro" id="IPR002347">
    <property type="entry name" value="SDR_fam"/>
</dbReference>
<gene>
    <name evidence="4" type="ORF">DKG74_18195</name>
</gene>
<reference evidence="4 5" key="1">
    <citation type="submission" date="2018-05" db="EMBL/GenBank/DDBJ databases">
        <title>Zavarzinia sp. HR-AS.</title>
        <authorList>
            <person name="Lee Y."/>
            <person name="Jeon C.O."/>
        </authorList>
    </citation>
    <scope>NUCLEOTIDE SEQUENCE [LARGE SCALE GENOMIC DNA]</scope>
    <source>
        <strain evidence="4 5">HR-AS</strain>
    </source>
</reference>
<dbReference type="PRINTS" id="PR00080">
    <property type="entry name" value="SDRFAMILY"/>
</dbReference>
<dbReference type="AlphaFoldDB" id="A0A317DXA5"/>
<evidence type="ECO:0000256" key="1">
    <source>
        <dbReference type="ARBA" id="ARBA00006484"/>
    </source>
</evidence>